<reference evidence="8 9" key="1">
    <citation type="submission" date="2020-03" db="EMBL/GenBank/DDBJ databases">
        <title>Propioniciclava sp. nov., isolated from Hydrophilus acuminatus.</title>
        <authorList>
            <person name="Hyun D.-W."/>
            <person name="Bae J.-W."/>
        </authorList>
    </citation>
    <scope>NUCLEOTIDE SEQUENCE [LARGE SCALE GENOMIC DNA]</scope>
    <source>
        <strain evidence="8 9">HDW11</strain>
    </source>
</reference>
<dbReference type="GO" id="GO:0015074">
    <property type="term" value="P:DNA integration"/>
    <property type="evidence" value="ECO:0007669"/>
    <property type="project" value="UniProtKB-KW"/>
</dbReference>
<dbReference type="PANTHER" id="PTHR30461">
    <property type="entry name" value="DNA-INVERTASE FROM LAMBDOID PROPHAGE"/>
    <property type="match status" value="1"/>
</dbReference>
<evidence type="ECO:0000256" key="5">
    <source>
        <dbReference type="PIRSR" id="PIRSR606118-50"/>
    </source>
</evidence>
<accession>A0A6G7YB37</accession>
<organism evidence="8 9">
    <name type="scientific">Propioniciclava coleopterorum</name>
    <dbReference type="NCBI Taxonomy" id="2714937"/>
    <lineage>
        <taxon>Bacteria</taxon>
        <taxon>Bacillati</taxon>
        <taxon>Actinomycetota</taxon>
        <taxon>Actinomycetes</taxon>
        <taxon>Propionibacteriales</taxon>
        <taxon>Propionibacteriaceae</taxon>
        <taxon>Propioniciclava</taxon>
    </lineage>
</organism>
<dbReference type="EMBL" id="CP049865">
    <property type="protein sequence ID" value="QIK73861.1"/>
    <property type="molecule type" value="Genomic_DNA"/>
</dbReference>
<evidence type="ECO:0000259" key="7">
    <source>
        <dbReference type="PROSITE" id="PS51736"/>
    </source>
</evidence>
<keyword evidence="2" id="KW-0229">DNA integration</keyword>
<proteinExistence type="inferred from homology"/>
<dbReference type="FunFam" id="3.40.50.1390:FF:000001">
    <property type="entry name" value="DNA recombinase"/>
    <property type="match status" value="1"/>
</dbReference>
<dbReference type="GO" id="GO:0000150">
    <property type="term" value="F:DNA strand exchange activity"/>
    <property type="evidence" value="ECO:0007669"/>
    <property type="project" value="InterPro"/>
</dbReference>
<evidence type="ECO:0000313" key="9">
    <source>
        <dbReference type="Proteomes" id="UP000501058"/>
    </source>
</evidence>
<dbReference type="Pfam" id="PF00239">
    <property type="entry name" value="Resolvase"/>
    <property type="match status" value="1"/>
</dbReference>
<dbReference type="SMART" id="SM00857">
    <property type="entry name" value="Resolvase"/>
    <property type="match status" value="1"/>
</dbReference>
<dbReference type="KEGG" id="prv:G7070_07010"/>
<keyword evidence="3" id="KW-0238">DNA-binding</keyword>
<evidence type="ECO:0000313" key="8">
    <source>
        <dbReference type="EMBL" id="QIK73861.1"/>
    </source>
</evidence>
<name>A0A6G7YB37_9ACTN</name>
<sequence>MVMWGYARVSTADQDPGLQHDALVAAGVEQEHLITDHASGVRSDRPGLGRLLGQLEPGDVLVVWKLDRLGRSLAHLVGLISELGDRGVEFRSLTESMLDTTTPSGRLLFSIIGAFAAFERDLIAERTRAGLQRARAAGKPLGRPSRVQPRQHARIHELHAQGVAQTLIAEETGLSRQVVGRVLRGEIASLAWLAQGDALQHDADLVDASALP</sequence>
<dbReference type="CDD" id="cd03768">
    <property type="entry name" value="SR_ResInv"/>
    <property type="match status" value="1"/>
</dbReference>
<feature type="active site" description="O-(5'-phospho-DNA)-serine intermediate" evidence="5 6">
    <location>
        <position position="10"/>
    </location>
</feature>
<dbReference type="AlphaFoldDB" id="A0A6G7YB37"/>
<evidence type="ECO:0000256" key="1">
    <source>
        <dbReference type="ARBA" id="ARBA00009913"/>
    </source>
</evidence>
<gene>
    <name evidence="8" type="ORF">G7070_07010</name>
</gene>
<comment type="similarity">
    <text evidence="1">Belongs to the site-specific recombinase resolvase family.</text>
</comment>
<protein>
    <submittedName>
        <fullName evidence="8">Recombinase family protein</fullName>
    </submittedName>
</protein>
<evidence type="ECO:0000256" key="6">
    <source>
        <dbReference type="PROSITE-ProRule" id="PRU10137"/>
    </source>
</evidence>
<dbReference type="SUPFAM" id="SSF53041">
    <property type="entry name" value="Resolvase-like"/>
    <property type="match status" value="1"/>
</dbReference>
<evidence type="ECO:0000256" key="4">
    <source>
        <dbReference type="ARBA" id="ARBA00023172"/>
    </source>
</evidence>
<evidence type="ECO:0000256" key="3">
    <source>
        <dbReference type="ARBA" id="ARBA00023125"/>
    </source>
</evidence>
<feature type="domain" description="Resolvase/invertase-type recombinase catalytic" evidence="7">
    <location>
        <begin position="2"/>
        <end position="138"/>
    </location>
</feature>
<dbReference type="PROSITE" id="PS00397">
    <property type="entry name" value="RECOMBINASES_1"/>
    <property type="match status" value="1"/>
</dbReference>
<dbReference type="PROSITE" id="PS00398">
    <property type="entry name" value="RECOMBINASES_2"/>
    <property type="match status" value="1"/>
</dbReference>
<dbReference type="PROSITE" id="PS51736">
    <property type="entry name" value="RECOMBINASES_3"/>
    <property type="match status" value="1"/>
</dbReference>
<keyword evidence="4" id="KW-0233">DNA recombination</keyword>
<dbReference type="InterPro" id="IPR006118">
    <property type="entry name" value="Recombinase_CS"/>
</dbReference>
<evidence type="ECO:0000256" key="2">
    <source>
        <dbReference type="ARBA" id="ARBA00022908"/>
    </source>
</evidence>
<dbReference type="InterPro" id="IPR036162">
    <property type="entry name" value="Resolvase-like_N_sf"/>
</dbReference>
<dbReference type="InterPro" id="IPR006119">
    <property type="entry name" value="Resolv_N"/>
</dbReference>
<dbReference type="Proteomes" id="UP000501058">
    <property type="component" value="Chromosome"/>
</dbReference>
<dbReference type="InterPro" id="IPR050639">
    <property type="entry name" value="SSR_resolvase"/>
</dbReference>
<dbReference type="GO" id="GO:0003677">
    <property type="term" value="F:DNA binding"/>
    <property type="evidence" value="ECO:0007669"/>
    <property type="project" value="UniProtKB-KW"/>
</dbReference>
<dbReference type="Gene3D" id="3.40.50.1390">
    <property type="entry name" value="Resolvase, N-terminal catalytic domain"/>
    <property type="match status" value="1"/>
</dbReference>
<keyword evidence="9" id="KW-1185">Reference proteome</keyword>
<dbReference type="PANTHER" id="PTHR30461:SF2">
    <property type="entry name" value="SERINE RECOMBINASE PINE-RELATED"/>
    <property type="match status" value="1"/>
</dbReference>